<keyword evidence="3" id="KW-0238">DNA-binding</keyword>
<dbReference type="InterPro" id="IPR001789">
    <property type="entry name" value="Sig_transdc_resp-reg_receiver"/>
</dbReference>
<dbReference type="Gene3D" id="3.40.50.2300">
    <property type="match status" value="1"/>
</dbReference>
<dbReference type="AlphaFoldDB" id="A0A8G2C5V4"/>
<evidence type="ECO:0000256" key="4">
    <source>
        <dbReference type="PROSITE-ProRule" id="PRU00169"/>
    </source>
</evidence>
<keyword evidence="7" id="KW-1185">Reference proteome</keyword>
<dbReference type="GO" id="GO:0005829">
    <property type="term" value="C:cytosol"/>
    <property type="evidence" value="ECO:0007669"/>
    <property type="project" value="TreeGrafter"/>
</dbReference>
<dbReference type="GO" id="GO:0006355">
    <property type="term" value="P:regulation of DNA-templated transcription"/>
    <property type="evidence" value="ECO:0007669"/>
    <property type="project" value="TreeGrafter"/>
</dbReference>
<evidence type="ECO:0000256" key="2">
    <source>
        <dbReference type="ARBA" id="ARBA00023012"/>
    </source>
</evidence>
<keyword evidence="2" id="KW-0902">Two-component regulatory system</keyword>
<evidence type="ECO:0000313" key="7">
    <source>
        <dbReference type="Proteomes" id="UP000199581"/>
    </source>
</evidence>
<organism evidence="6 7">
    <name type="scientific">Desulfomicrobium norvegicum (strain DSM 1741 / NCIMB 8310)</name>
    <name type="common">Desulfovibrio baculatus (strain Norway 4)</name>
    <name type="synonym">Desulfovibrio desulfuricans (strain Norway 4)</name>
    <dbReference type="NCBI Taxonomy" id="52561"/>
    <lineage>
        <taxon>Bacteria</taxon>
        <taxon>Pseudomonadati</taxon>
        <taxon>Thermodesulfobacteriota</taxon>
        <taxon>Desulfovibrionia</taxon>
        <taxon>Desulfovibrionales</taxon>
        <taxon>Desulfomicrobiaceae</taxon>
        <taxon>Desulfomicrobium</taxon>
    </lineage>
</organism>
<dbReference type="GO" id="GO:0032993">
    <property type="term" value="C:protein-DNA complex"/>
    <property type="evidence" value="ECO:0007669"/>
    <property type="project" value="TreeGrafter"/>
</dbReference>
<dbReference type="SMART" id="SM00448">
    <property type="entry name" value="REC"/>
    <property type="match status" value="1"/>
</dbReference>
<feature type="modified residue" description="4-aspartylphosphate" evidence="4">
    <location>
        <position position="53"/>
    </location>
</feature>
<proteinExistence type="predicted"/>
<dbReference type="OrthoDB" id="9800029at2"/>
<accession>A0A8G2C5V4</accession>
<feature type="domain" description="Response regulatory" evidence="5">
    <location>
        <begin position="4"/>
        <end position="118"/>
    </location>
</feature>
<dbReference type="GO" id="GO:0000976">
    <property type="term" value="F:transcription cis-regulatory region binding"/>
    <property type="evidence" value="ECO:0007669"/>
    <property type="project" value="TreeGrafter"/>
</dbReference>
<name>A0A8G2C5V4_DESNO</name>
<comment type="caution">
    <text evidence="6">The sequence shown here is derived from an EMBL/GenBank/DDBJ whole genome shotgun (WGS) entry which is preliminary data.</text>
</comment>
<evidence type="ECO:0000256" key="1">
    <source>
        <dbReference type="ARBA" id="ARBA00022553"/>
    </source>
</evidence>
<evidence type="ECO:0000313" key="6">
    <source>
        <dbReference type="EMBL" id="SFM16378.1"/>
    </source>
</evidence>
<protein>
    <submittedName>
        <fullName evidence="6">Response regulator receiver domain-containing protein</fullName>
    </submittedName>
</protein>
<dbReference type="GO" id="GO:0000156">
    <property type="term" value="F:phosphorelay response regulator activity"/>
    <property type="evidence" value="ECO:0007669"/>
    <property type="project" value="TreeGrafter"/>
</dbReference>
<dbReference type="Pfam" id="PF00072">
    <property type="entry name" value="Response_reg"/>
    <property type="match status" value="1"/>
</dbReference>
<dbReference type="EMBL" id="FOTO01000017">
    <property type="protein sequence ID" value="SFM16378.1"/>
    <property type="molecule type" value="Genomic_DNA"/>
</dbReference>
<dbReference type="InterPro" id="IPR011006">
    <property type="entry name" value="CheY-like_superfamily"/>
</dbReference>
<gene>
    <name evidence="6" type="ORF">SAMN05421830_11759</name>
</gene>
<sequence>MADSILLVDDETQFLVTMAKRLRKRGFFVREAGSGQEGLRALEAESADVVVLDVGMPDMDGIQVLREIKLRFPQVQVLMLTGHADMEVAISGMAMGAFDYLMKPVELDVLVGKIREASSRSRKAGERRGLD</sequence>
<dbReference type="InterPro" id="IPR039420">
    <property type="entry name" value="WalR-like"/>
</dbReference>
<keyword evidence="1 4" id="KW-0597">Phosphoprotein</keyword>
<dbReference type="PANTHER" id="PTHR48111:SF40">
    <property type="entry name" value="PHOSPHATE REGULON TRANSCRIPTIONAL REGULATORY PROTEIN PHOB"/>
    <property type="match status" value="1"/>
</dbReference>
<dbReference type="PROSITE" id="PS50110">
    <property type="entry name" value="RESPONSE_REGULATORY"/>
    <property type="match status" value="1"/>
</dbReference>
<dbReference type="Proteomes" id="UP000199581">
    <property type="component" value="Unassembled WGS sequence"/>
</dbReference>
<reference evidence="6 7" key="1">
    <citation type="submission" date="2016-10" db="EMBL/GenBank/DDBJ databases">
        <authorList>
            <person name="Varghese N."/>
            <person name="Submissions S."/>
        </authorList>
    </citation>
    <scope>NUCLEOTIDE SEQUENCE [LARGE SCALE GENOMIC DNA]</scope>
    <source>
        <strain evidence="6 7">DSM 1741</strain>
    </source>
</reference>
<dbReference type="RefSeq" id="WP_092194193.1">
    <property type="nucleotide sequence ID" value="NZ_FOTO01000017.1"/>
</dbReference>
<dbReference type="SUPFAM" id="SSF52172">
    <property type="entry name" value="CheY-like"/>
    <property type="match status" value="1"/>
</dbReference>
<evidence type="ECO:0000259" key="5">
    <source>
        <dbReference type="PROSITE" id="PS50110"/>
    </source>
</evidence>
<dbReference type="PANTHER" id="PTHR48111">
    <property type="entry name" value="REGULATOR OF RPOS"/>
    <property type="match status" value="1"/>
</dbReference>
<evidence type="ECO:0000256" key="3">
    <source>
        <dbReference type="ARBA" id="ARBA00023125"/>
    </source>
</evidence>